<dbReference type="SUPFAM" id="SSF88659">
    <property type="entry name" value="Sigma3 and sigma4 domains of RNA polymerase sigma factors"/>
    <property type="match status" value="1"/>
</dbReference>
<evidence type="ECO:0000256" key="5">
    <source>
        <dbReference type="ARBA" id="ARBA00023163"/>
    </source>
</evidence>
<accession>A0A9X3NDB1</accession>
<dbReference type="Gene3D" id="1.10.1740.10">
    <property type="match status" value="1"/>
</dbReference>
<dbReference type="AlphaFoldDB" id="A0A9X3NDB1"/>
<dbReference type="InterPro" id="IPR039425">
    <property type="entry name" value="RNA_pol_sigma-70-like"/>
</dbReference>
<keyword evidence="9" id="KW-1185">Reference proteome</keyword>
<reference evidence="8" key="1">
    <citation type="submission" date="2022-10" db="EMBL/GenBank/DDBJ databases">
        <title>The WGS of Solirubrobacter phytolaccae KCTC 29190.</title>
        <authorList>
            <person name="Jiang Z."/>
        </authorList>
    </citation>
    <scope>NUCLEOTIDE SEQUENCE</scope>
    <source>
        <strain evidence="8">KCTC 29190</strain>
    </source>
</reference>
<evidence type="ECO:0000256" key="1">
    <source>
        <dbReference type="ARBA" id="ARBA00010641"/>
    </source>
</evidence>
<evidence type="ECO:0000256" key="2">
    <source>
        <dbReference type="ARBA" id="ARBA00023015"/>
    </source>
</evidence>
<dbReference type="InterPro" id="IPR036388">
    <property type="entry name" value="WH-like_DNA-bd_sf"/>
</dbReference>
<comment type="caution">
    <text evidence="8">The sequence shown here is derived from an EMBL/GenBank/DDBJ whole genome shotgun (WGS) entry which is preliminary data.</text>
</comment>
<dbReference type="InterPro" id="IPR007627">
    <property type="entry name" value="RNA_pol_sigma70_r2"/>
</dbReference>
<organism evidence="8 9">
    <name type="scientific">Solirubrobacter phytolaccae</name>
    <dbReference type="NCBI Taxonomy" id="1404360"/>
    <lineage>
        <taxon>Bacteria</taxon>
        <taxon>Bacillati</taxon>
        <taxon>Actinomycetota</taxon>
        <taxon>Thermoleophilia</taxon>
        <taxon>Solirubrobacterales</taxon>
        <taxon>Solirubrobacteraceae</taxon>
        <taxon>Solirubrobacter</taxon>
    </lineage>
</organism>
<keyword evidence="3" id="KW-0731">Sigma factor</keyword>
<dbReference type="GO" id="GO:0006352">
    <property type="term" value="P:DNA-templated transcription initiation"/>
    <property type="evidence" value="ECO:0007669"/>
    <property type="project" value="InterPro"/>
</dbReference>
<evidence type="ECO:0000313" key="8">
    <source>
        <dbReference type="EMBL" id="MDA0183084.1"/>
    </source>
</evidence>
<dbReference type="InterPro" id="IPR013324">
    <property type="entry name" value="RNA_pol_sigma_r3/r4-like"/>
</dbReference>
<dbReference type="InterPro" id="IPR013325">
    <property type="entry name" value="RNA_pol_sigma_r2"/>
</dbReference>
<evidence type="ECO:0000256" key="4">
    <source>
        <dbReference type="ARBA" id="ARBA00023125"/>
    </source>
</evidence>
<dbReference type="EMBL" id="JAPDDP010000046">
    <property type="protein sequence ID" value="MDA0183084.1"/>
    <property type="molecule type" value="Genomic_DNA"/>
</dbReference>
<gene>
    <name evidence="8" type="ORF">OJ997_22435</name>
</gene>
<dbReference type="Pfam" id="PF04545">
    <property type="entry name" value="Sigma70_r4"/>
    <property type="match status" value="1"/>
</dbReference>
<feature type="domain" description="RNA polymerase sigma-70 region 4" evidence="7">
    <location>
        <begin position="126"/>
        <end position="175"/>
    </location>
</feature>
<feature type="domain" description="RNA polymerase sigma-70 region 2" evidence="6">
    <location>
        <begin position="26"/>
        <end position="92"/>
    </location>
</feature>
<dbReference type="GO" id="GO:0016987">
    <property type="term" value="F:sigma factor activity"/>
    <property type="evidence" value="ECO:0007669"/>
    <property type="project" value="UniProtKB-KW"/>
</dbReference>
<dbReference type="PANTHER" id="PTHR43133:SF62">
    <property type="entry name" value="RNA POLYMERASE SIGMA FACTOR SIGZ"/>
    <property type="match status" value="1"/>
</dbReference>
<evidence type="ECO:0000259" key="6">
    <source>
        <dbReference type="Pfam" id="PF04542"/>
    </source>
</evidence>
<sequence>MAFEDRAERRLIERLARRDPAAVRELYALHGRTTFGFLLRLLDDRAAAEDVQQQVFLEAWQHGDRFDPSRGNLVAWLLTIARSRAVDHLRRRVPEPRDPAATVTLADGAEATRIDELLEQWRLVGVLDQLPPEEAELLRRRFYLEQSQTEIAEATGMPLGTVKTRMTRALRHMRELLEGGS</sequence>
<evidence type="ECO:0000256" key="3">
    <source>
        <dbReference type="ARBA" id="ARBA00023082"/>
    </source>
</evidence>
<evidence type="ECO:0000313" key="9">
    <source>
        <dbReference type="Proteomes" id="UP001147653"/>
    </source>
</evidence>
<dbReference type="CDD" id="cd06171">
    <property type="entry name" value="Sigma70_r4"/>
    <property type="match status" value="1"/>
</dbReference>
<proteinExistence type="inferred from homology"/>
<keyword evidence="4" id="KW-0238">DNA-binding</keyword>
<dbReference type="InterPro" id="IPR014284">
    <property type="entry name" value="RNA_pol_sigma-70_dom"/>
</dbReference>
<dbReference type="InterPro" id="IPR007630">
    <property type="entry name" value="RNA_pol_sigma70_r4"/>
</dbReference>
<comment type="similarity">
    <text evidence="1">Belongs to the sigma-70 factor family. ECF subfamily.</text>
</comment>
<dbReference type="Pfam" id="PF04542">
    <property type="entry name" value="Sigma70_r2"/>
    <property type="match status" value="1"/>
</dbReference>
<dbReference type="RefSeq" id="WP_270027468.1">
    <property type="nucleotide sequence ID" value="NZ_JAPDDP010000046.1"/>
</dbReference>
<dbReference type="Proteomes" id="UP001147653">
    <property type="component" value="Unassembled WGS sequence"/>
</dbReference>
<evidence type="ECO:0000259" key="7">
    <source>
        <dbReference type="Pfam" id="PF04545"/>
    </source>
</evidence>
<dbReference type="PANTHER" id="PTHR43133">
    <property type="entry name" value="RNA POLYMERASE ECF-TYPE SIGMA FACTO"/>
    <property type="match status" value="1"/>
</dbReference>
<keyword evidence="2" id="KW-0805">Transcription regulation</keyword>
<dbReference type="SUPFAM" id="SSF88946">
    <property type="entry name" value="Sigma2 domain of RNA polymerase sigma factors"/>
    <property type="match status" value="1"/>
</dbReference>
<protein>
    <submittedName>
        <fullName evidence="8">Sigma-70 family RNA polymerase sigma factor</fullName>
    </submittedName>
</protein>
<name>A0A9X3NDB1_9ACTN</name>
<dbReference type="GO" id="GO:0003677">
    <property type="term" value="F:DNA binding"/>
    <property type="evidence" value="ECO:0007669"/>
    <property type="project" value="UniProtKB-KW"/>
</dbReference>
<keyword evidence="5" id="KW-0804">Transcription</keyword>
<dbReference type="Gene3D" id="1.10.10.10">
    <property type="entry name" value="Winged helix-like DNA-binding domain superfamily/Winged helix DNA-binding domain"/>
    <property type="match status" value="1"/>
</dbReference>
<dbReference type="NCBIfam" id="TIGR02937">
    <property type="entry name" value="sigma70-ECF"/>
    <property type="match status" value="1"/>
</dbReference>